<evidence type="ECO:0000256" key="1">
    <source>
        <dbReference type="SAM" id="Phobius"/>
    </source>
</evidence>
<dbReference type="EMBL" id="CAEZTY010000162">
    <property type="protein sequence ID" value="CAB4603552.1"/>
    <property type="molecule type" value="Genomic_DNA"/>
</dbReference>
<evidence type="ECO:0000313" key="5">
    <source>
        <dbReference type="EMBL" id="CAB4709686.1"/>
    </source>
</evidence>
<sequence>MAVSQRREITEQMNRSAGGYELVFSPLILALIGFGIDKLFGTVPVFTVLFAVLGLIGVVVKIYFNYRAEMQEHDAAGPWAR</sequence>
<keyword evidence="1" id="KW-0472">Membrane</keyword>
<reference evidence="7" key="1">
    <citation type="submission" date="2020-05" db="EMBL/GenBank/DDBJ databases">
        <authorList>
            <person name="Chiriac C."/>
            <person name="Salcher M."/>
            <person name="Ghai R."/>
            <person name="Kavagutti S V."/>
        </authorList>
    </citation>
    <scope>NUCLEOTIDE SEQUENCE</scope>
</reference>
<dbReference type="AlphaFoldDB" id="A0A6J7KCG7"/>
<evidence type="ECO:0000313" key="4">
    <source>
        <dbReference type="EMBL" id="CAB4628561.1"/>
    </source>
</evidence>
<evidence type="ECO:0000313" key="2">
    <source>
        <dbReference type="EMBL" id="CAB4346672.1"/>
    </source>
</evidence>
<dbReference type="InterPro" id="IPR032820">
    <property type="entry name" value="ATPase_put"/>
</dbReference>
<evidence type="ECO:0000313" key="8">
    <source>
        <dbReference type="EMBL" id="CAB4989318.1"/>
    </source>
</evidence>
<protein>
    <submittedName>
        <fullName evidence="7">Unannotated protein</fullName>
    </submittedName>
</protein>
<dbReference type="Pfam" id="PF09527">
    <property type="entry name" value="ATPase_gene1"/>
    <property type="match status" value="1"/>
</dbReference>
<dbReference type="EMBL" id="CAESAL010000120">
    <property type="protein sequence ID" value="CAB4346672.1"/>
    <property type="molecule type" value="Genomic_DNA"/>
</dbReference>
<accession>A0A6J7KCG7</accession>
<dbReference type="EMBL" id="CAFBNJ010000039">
    <property type="protein sequence ID" value="CAB4952339.1"/>
    <property type="molecule type" value="Genomic_DNA"/>
</dbReference>
<dbReference type="EMBL" id="CAFBOK010000141">
    <property type="protein sequence ID" value="CAB4989318.1"/>
    <property type="molecule type" value="Genomic_DNA"/>
</dbReference>
<evidence type="ECO:0000313" key="3">
    <source>
        <dbReference type="EMBL" id="CAB4603552.1"/>
    </source>
</evidence>
<dbReference type="EMBL" id="CAEZXY010000042">
    <property type="protein sequence ID" value="CAB4709686.1"/>
    <property type="molecule type" value="Genomic_DNA"/>
</dbReference>
<gene>
    <name evidence="3" type="ORF">UFOPK1762_02094</name>
    <name evidence="4" type="ORF">UFOPK1906_01308</name>
    <name evidence="5" type="ORF">UFOPK2624_01036</name>
    <name evidence="6" type="ORF">UFOPK2969_00947</name>
    <name evidence="2" type="ORF">UFOPK3331_01945</name>
    <name evidence="7" type="ORF">UFOPK3785_00916</name>
    <name evidence="8" type="ORF">UFOPK3927_01206</name>
</gene>
<dbReference type="EMBL" id="CAFAAD010000061">
    <property type="protein sequence ID" value="CAB4792380.1"/>
    <property type="molecule type" value="Genomic_DNA"/>
</dbReference>
<evidence type="ECO:0000313" key="7">
    <source>
        <dbReference type="EMBL" id="CAB4952339.1"/>
    </source>
</evidence>
<keyword evidence="1" id="KW-0812">Transmembrane</keyword>
<feature type="transmembrane region" description="Helical" evidence="1">
    <location>
        <begin position="42"/>
        <end position="64"/>
    </location>
</feature>
<feature type="transmembrane region" description="Helical" evidence="1">
    <location>
        <begin position="20"/>
        <end position="36"/>
    </location>
</feature>
<evidence type="ECO:0000313" key="6">
    <source>
        <dbReference type="EMBL" id="CAB4792380.1"/>
    </source>
</evidence>
<keyword evidence="1" id="KW-1133">Transmembrane helix</keyword>
<proteinExistence type="predicted"/>
<name>A0A6J7KCG7_9ZZZZ</name>
<organism evidence="7">
    <name type="scientific">freshwater metagenome</name>
    <dbReference type="NCBI Taxonomy" id="449393"/>
    <lineage>
        <taxon>unclassified sequences</taxon>
        <taxon>metagenomes</taxon>
        <taxon>ecological metagenomes</taxon>
    </lineage>
</organism>
<dbReference type="EMBL" id="CAEZVC010000087">
    <property type="protein sequence ID" value="CAB4628561.1"/>
    <property type="molecule type" value="Genomic_DNA"/>
</dbReference>